<protein>
    <recommendedName>
        <fullName evidence="1">AB hydrolase-1 domain-containing protein</fullName>
    </recommendedName>
</protein>
<feature type="domain" description="AB hydrolase-1" evidence="1">
    <location>
        <begin position="3"/>
        <end position="226"/>
    </location>
</feature>
<dbReference type="InterPro" id="IPR029058">
    <property type="entry name" value="AB_hydrolase_fold"/>
</dbReference>
<evidence type="ECO:0000313" key="2">
    <source>
        <dbReference type="EMBL" id="CAA9411480.1"/>
    </source>
</evidence>
<dbReference type="Gene3D" id="3.40.50.1820">
    <property type="entry name" value="alpha/beta hydrolase"/>
    <property type="match status" value="1"/>
</dbReference>
<dbReference type="SUPFAM" id="SSF53474">
    <property type="entry name" value="alpha/beta-Hydrolases"/>
    <property type="match status" value="1"/>
</dbReference>
<organism evidence="2">
    <name type="scientific">uncultured Rubrobacteraceae bacterium</name>
    <dbReference type="NCBI Taxonomy" id="349277"/>
    <lineage>
        <taxon>Bacteria</taxon>
        <taxon>Bacillati</taxon>
        <taxon>Actinomycetota</taxon>
        <taxon>Rubrobacteria</taxon>
        <taxon>Rubrobacterales</taxon>
        <taxon>Rubrobacteraceae</taxon>
        <taxon>environmental samples</taxon>
    </lineage>
</organism>
<dbReference type="PANTHER" id="PTHR37017">
    <property type="entry name" value="AB HYDROLASE-1 DOMAIN-CONTAINING PROTEIN-RELATED"/>
    <property type="match status" value="1"/>
</dbReference>
<proteinExistence type="predicted"/>
<dbReference type="Pfam" id="PF12697">
    <property type="entry name" value="Abhydrolase_6"/>
    <property type="match status" value="1"/>
</dbReference>
<reference evidence="2" key="1">
    <citation type="submission" date="2020-02" db="EMBL/GenBank/DDBJ databases">
        <authorList>
            <person name="Meier V. D."/>
        </authorList>
    </citation>
    <scope>NUCLEOTIDE SEQUENCE</scope>
    <source>
        <strain evidence="2">AVDCRST_MAG78</strain>
    </source>
</reference>
<accession>A0A6J4PIZ3</accession>
<dbReference type="GO" id="GO:0003824">
    <property type="term" value="F:catalytic activity"/>
    <property type="evidence" value="ECO:0007669"/>
    <property type="project" value="UniProtKB-ARBA"/>
</dbReference>
<gene>
    <name evidence="2" type="ORF">AVDCRST_MAG78-416</name>
</gene>
<dbReference type="EMBL" id="CADCVB010000026">
    <property type="protein sequence ID" value="CAA9411480.1"/>
    <property type="molecule type" value="Genomic_DNA"/>
</dbReference>
<dbReference type="InterPro" id="IPR052897">
    <property type="entry name" value="Sec-Metab_Biosynth_Hydrolase"/>
</dbReference>
<dbReference type="InterPro" id="IPR000073">
    <property type="entry name" value="AB_hydrolase_1"/>
</dbReference>
<sequence>MKVVFVHGALVFDGAWWWSRMVEPLAALGLGSRAVELPSCPASPGASGGAAVGDMYADADAVRAVLDEEDEPVVLLGHSYGGMVITDAAAGQENVEHLVYLTSVMPERDEALSSFGGSELGAWMDPGEDGTMGVKAELAPDAFMQDCDEEAIAEALKRLTRQPLAVFGQTPRAVAWREKPSTYVVCAEDYATPPEAQREYAKRAGKVVELPTGHHPMLSRPDLLARVLAEAAAAPDA</sequence>
<dbReference type="AlphaFoldDB" id="A0A6J4PIZ3"/>
<name>A0A6J4PIZ3_9ACTN</name>
<dbReference type="PANTHER" id="PTHR37017:SF11">
    <property type="entry name" value="ESTERASE_LIPASE_THIOESTERASE DOMAIN-CONTAINING PROTEIN"/>
    <property type="match status" value="1"/>
</dbReference>
<evidence type="ECO:0000259" key="1">
    <source>
        <dbReference type="Pfam" id="PF12697"/>
    </source>
</evidence>